<dbReference type="Gene3D" id="3.30.505.10">
    <property type="entry name" value="SH2 domain"/>
    <property type="match status" value="1"/>
</dbReference>
<dbReference type="FunFam" id="3.30.505.10:FF:000005">
    <property type="entry name" value="SHC-transforming protein 1 isoform 3"/>
    <property type="match status" value="1"/>
</dbReference>
<keyword evidence="4" id="KW-0341">Growth regulation</keyword>
<evidence type="ECO:0000256" key="7">
    <source>
        <dbReference type="PROSITE-ProRule" id="PRU00191"/>
    </source>
</evidence>
<keyword evidence="12" id="KW-1185">Reference proteome</keyword>
<evidence type="ECO:0000259" key="10">
    <source>
        <dbReference type="PROSITE" id="PS50001"/>
    </source>
</evidence>
<evidence type="ECO:0000313" key="11">
    <source>
        <dbReference type="EMBL" id="NXP50827.1"/>
    </source>
</evidence>
<dbReference type="Gene3D" id="2.30.29.30">
    <property type="entry name" value="Pleckstrin-homology domain (PH domain)/Phosphotyrosine-binding domain (PTB)"/>
    <property type="match status" value="1"/>
</dbReference>
<keyword evidence="5 7" id="KW-0727">SH2 domain</keyword>
<dbReference type="SUPFAM" id="SSF50729">
    <property type="entry name" value="PH domain-like"/>
    <property type="match status" value="1"/>
</dbReference>
<dbReference type="GO" id="GO:0005737">
    <property type="term" value="C:cytoplasm"/>
    <property type="evidence" value="ECO:0007669"/>
    <property type="project" value="UniProtKB-SubCell"/>
</dbReference>
<dbReference type="PANTHER" id="PTHR10337">
    <property type="entry name" value="SHC TRANSFORMING PROTEIN"/>
    <property type="match status" value="1"/>
</dbReference>
<feature type="domain" description="PID" evidence="9">
    <location>
        <begin position="126"/>
        <end position="237"/>
    </location>
</feature>
<dbReference type="GO" id="GO:0008286">
    <property type="term" value="P:insulin receptor signaling pathway"/>
    <property type="evidence" value="ECO:0007669"/>
    <property type="project" value="TreeGrafter"/>
</dbReference>
<evidence type="ECO:0000256" key="5">
    <source>
        <dbReference type="ARBA" id="ARBA00022999"/>
    </source>
</evidence>
<name>A0A7L2AUN7_9GRUI</name>
<dbReference type="GO" id="GO:0030971">
    <property type="term" value="F:receptor tyrosine kinase binding"/>
    <property type="evidence" value="ECO:0007669"/>
    <property type="project" value="TreeGrafter"/>
</dbReference>
<comment type="caution">
    <text evidence="11">The sequence shown here is derived from an EMBL/GenBank/DDBJ whole genome shotgun (WGS) entry which is preliminary data.</text>
</comment>
<evidence type="ECO:0000256" key="6">
    <source>
        <dbReference type="ARBA" id="ARBA00031530"/>
    </source>
</evidence>
<dbReference type="InterPro" id="IPR006020">
    <property type="entry name" value="PTB/PI_dom"/>
</dbReference>
<dbReference type="Proteomes" id="UP000590868">
    <property type="component" value="Unassembled WGS sequence"/>
</dbReference>
<organism evidence="11 12">
    <name type="scientific">Heliornis fulica</name>
    <name type="common">sungrebe</name>
    <dbReference type="NCBI Taxonomy" id="54369"/>
    <lineage>
        <taxon>Eukaryota</taxon>
        <taxon>Metazoa</taxon>
        <taxon>Chordata</taxon>
        <taxon>Craniata</taxon>
        <taxon>Vertebrata</taxon>
        <taxon>Euteleostomi</taxon>
        <taxon>Archelosauria</taxon>
        <taxon>Archosauria</taxon>
        <taxon>Dinosauria</taxon>
        <taxon>Saurischia</taxon>
        <taxon>Theropoda</taxon>
        <taxon>Coelurosauria</taxon>
        <taxon>Aves</taxon>
        <taxon>Neognathae</taxon>
        <taxon>Neoaves</taxon>
        <taxon>Gruiformes</taxon>
        <taxon>Heliornithidae</taxon>
        <taxon>Heliornis</taxon>
    </lineage>
</organism>
<dbReference type="PRINTS" id="PR00629">
    <property type="entry name" value="SHCPIDOMAIN"/>
</dbReference>
<dbReference type="PROSITE" id="PS50001">
    <property type="entry name" value="SH2"/>
    <property type="match status" value="1"/>
</dbReference>
<dbReference type="PANTHER" id="PTHR10337:SF2">
    <property type="entry name" value="SHC-TRANSFORMING PROTEIN 1"/>
    <property type="match status" value="1"/>
</dbReference>
<feature type="domain" description="SH2" evidence="10">
    <location>
        <begin position="383"/>
        <end position="474"/>
    </location>
</feature>
<evidence type="ECO:0000313" key="12">
    <source>
        <dbReference type="Proteomes" id="UP000590868"/>
    </source>
</evidence>
<dbReference type="Pfam" id="PF00640">
    <property type="entry name" value="PID"/>
    <property type="match status" value="1"/>
</dbReference>
<keyword evidence="3" id="KW-0963">Cytoplasm</keyword>
<feature type="non-terminal residue" evidence="11">
    <location>
        <position position="1"/>
    </location>
</feature>
<dbReference type="CDD" id="cd09925">
    <property type="entry name" value="SH2_SHC"/>
    <property type="match status" value="1"/>
</dbReference>
<dbReference type="InterPro" id="IPR006019">
    <property type="entry name" value="PID_Shc-like"/>
</dbReference>
<reference evidence="11 12" key="1">
    <citation type="submission" date="2019-09" db="EMBL/GenBank/DDBJ databases">
        <title>Bird 10,000 Genomes (B10K) Project - Family phase.</title>
        <authorList>
            <person name="Zhang G."/>
        </authorList>
    </citation>
    <scope>NUCLEOTIDE SEQUENCE [LARGE SCALE GENOMIC DNA]</scope>
    <source>
        <strain evidence="11">B10K-DU-001-55</strain>
        <tissue evidence="11">Muscle</tissue>
    </source>
</reference>
<feature type="non-terminal residue" evidence="11">
    <location>
        <position position="478"/>
    </location>
</feature>
<dbReference type="SMART" id="SM00252">
    <property type="entry name" value="SH2"/>
    <property type="match status" value="1"/>
</dbReference>
<evidence type="ECO:0000256" key="1">
    <source>
        <dbReference type="ARBA" id="ARBA00004496"/>
    </source>
</evidence>
<evidence type="ECO:0000256" key="8">
    <source>
        <dbReference type="SAM" id="MobiDB-lite"/>
    </source>
</evidence>
<accession>A0A7L2AUN7</accession>
<dbReference type="AlphaFoldDB" id="A0A7L2AUN7"/>
<gene>
    <name evidence="11" type="primary">Shc1</name>
    <name evidence="11" type="ORF">HELFUL_R01217</name>
</gene>
<dbReference type="GO" id="GO:0005886">
    <property type="term" value="C:plasma membrane"/>
    <property type="evidence" value="ECO:0007669"/>
    <property type="project" value="TreeGrafter"/>
</dbReference>
<dbReference type="OrthoDB" id="9066428at2759"/>
<comment type="subcellular location">
    <subcellularLocation>
        <location evidence="1">Cytoplasm</location>
    </subcellularLocation>
</comment>
<dbReference type="PRINTS" id="PR00401">
    <property type="entry name" value="SH2DOMAIN"/>
</dbReference>
<dbReference type="EMBL" id="VXBZ01007361">
    <property type="protein sequence ID" value="NXP50827.1"/>
    <property type="molecule type" value="Genomic_DNA"/>
</dbReference>
<dbReference type="SMART" id="SM00462">
    <property type="entry name" value="PTB"/>
    <property type="match status" value="1"/>
</dbReference>
<dbReference type="InterPro" id="IPR036860">
    <property type="entry name" value="SH2_dom_sf"/>
</dbReference>
<proteinExistence type="predicted"/>
<dbReference type="InterPro" id="IPR035676">
    <property type="entry name" value="SHC_SH2"/>
</dbReference>
<protein>
    <recommendedName>
        <fullName evidence="2">SHC-transforming protein 1</fullName>
    </recommendedName>
    <alternativeName>
        <fullName evidence="6">Src homology 2 domain-containing-transforming protein C1</fullName>
    </alternativeName>
</protein>
<dbReference type="Pfam" id="PF00017">
    <property type="entry name" value="SH2"/>
    <property type="match status" value="1"/>
</dbReference>
<dbReference type="GO" id="GO:0035556">
    <property type="term" value="P:intracellular signal transduction"/>
    <property type="evidence" value="ECO:0007669"/>
    <property type="project" value="InterPro"/>
</dbReference>
<dbReference type="InterPro" id="IPR011993">
    <property type="entry name" value="PH-like_dom_sf"/>
</dbReference>
<dbReference type="PROSITE" id="PS01179">
    <property type="entry name" value="PID"/>
    <property type="match status" value="1"/>
</dbReference>
<dbReference type="InterPro" id="IPR051235">
    <property type="entry name" value="CEP152/SHC-Transforming"/>
</dbReference>
<evidence type="ECO:0000256" key="3">
    <source>
        <dbReference type="ARBA" id="ARBA00022490"/>
    </source>
</evidence>
<evidence type="ECO:0000256" key="4">
    <source>
        <dbReference type="ARBA" id="ARBA00022604"/>
    </source>
</evidence>
<feature type="region of interest" description="Disordered" evidence="8">
    <location>
        <begin position="276"/>
        <end position="313"/>
    </location>
</feature>
<dbReference type="SUPFAM" id="SSF55550">
    <property type="entry name" value="SH2 domain"/>
    <property type="match status" value="1"/>
</dbReference>
<dbReference type="InterPro" id="IPR000980">
    <property type="entry name" value="SH2"/>
</dbReference>
<dbReference type="CDD" id="cd01209">
    <property type="entry name" value="PTB_Shc"/>
    <property type="match status" value="1"/>
</dbReference>
<dbReference type="GO" id="GO:0007173">
    <property type="term" value="P:epidermal growth factor receptor signaling pathway"/>
    <property type="evidence" value="ECO:0007669"/>
    <property type="project" value="TreeGrafter"/>
</dbReference>
<sequence>GVTGSDSAVPLAVCSQDMNKLSCGKKTRVEGGQLGGDEWTRHGSFVNKPTRGWLHPDDKVMGPGVSYHVRGWWGERAGEGSVGRAGHTLQLGCVWPGEPLPHGTMCHQPCGRSLNSILGKSNLKFAGMPITLTISTSSLNLMASDCKQIIANHHMQSISFASGGDPDTAEYVAYVAKDPVNQRACHILECPEGLAQDVISTIGQAFELRFKQYLKNPPKLVTPHDRMAGFDGSAWDEEEEEPAPDHQYYNDFPGKEPPIGGVVDMRLRDGAAQTPNHLGATLPVGQTSGGEFDPRKQHAAAQGAPGRTDLFDDPSYVNVQNMDKTRQASAPGTAATANGSTQRDLFDMKPFEDALRVPPSVPVGLPPAQVVASMEEQLRREPWYHGKMNRKDAEKLLKVNGDFLVRESTTTAGQYVLTGLQGGQPKHLLLVDPEGVVRTKDHRFESVSHLISYHMDNHLPIISAGSEMCLQQPVERRL</sequence>
<evidence type="ECO:0000259" key="9">
    <source>
        <dbReference type="PROSITE" id="PS01179"/>
    </source>
</evidence>
<evidence type="ECO:0000256" key="2">
    <source>
        <dbReference type="ARBA" id="ARBA00020297"/>
    </source>
</evidence>